<dbReference type="EMBL" id="LUEZ02000046">
    <property type="protein sequence ID" value="RDB23683.1"/>
    <property type="molecule type" value="Genomic_DNA"/>
</dbReference>
<evidence type="ECO:0000313" key="3">
    <source>
        <dbReference type="Proteomes" id="UP000076154"/>
    </source>
</evidence>
<feature type="compositionally biased region" description="Polar residues" evidence="1">
    <location>
        <begin position="301"/>
        <end position="310"/>
    </location>
</feature>
<organism evidence="2 3">
    <name type="scientific">Hypsizygus marmoreus</name>
    <name type="common">White beech mushroom</name>
    <name type="synonym">Agaricus marmoreus</name>
    <dbReference type="NCBI Taxonomy" id="39966"/>
    <lineage>
        <taxon>Eukaryota</taxon>
        <taxon>Fungi</taxon>
        <taxon>Dikarya</taxon>
        <taxon>Basidiomycota</taxon>
        <taxon>Agaricomycotina</taxon>
        <taxon>Agaricomycetes</taxon>
        <taxon>Agaricomycetidae</taxon>
        <taxon>Agaricales</taxon>
        <taxon>Tricholomatineae</taxon>
        <taxon>Lyophyllaceae</taxon>
        <taxon>Hypsizygus</taxon>
    </lineage>
</organism>
<feature type="compositionally biased region" description="Low complexity" evidence="1">
    <location>
        <begin position="526"/>
        <end position="537"/>
    </location>
</feature>
<feature type="compositionally biased region" description="Low complexity" evidence="1">
    <location>
        <begin position="99"/>
        <end position="122"/>
    </location>
</feature>
<feature type="region of interest" description="Disordered" evidence="1">
    <location>
        <begin position="638"/>
        <end position="677"/>
    </location>
</feature>
<feature type="compositionally biased region" description="Low complexity" evidence="1">
    <location>
        <begin position="64"/>
        <end position="76"/>
    </location>
</feature>
<feature type="region of interest" description="Disordered" evidence="1">
    <location>
        <begin position="525"/>
        <end position="544"/>
    </location>
</feature>
<evidence type="ECO:0000313" key="2">
    <source>
        <dbReference type="EMBL" id="RDB23683.1"/>
    </source>
</evidence>
<feature type="region of interest" description="Disordered" evidence="1">
    <location>
        <begin position="491"/>
        <end position="520"/>
    </location>
</feature>
<feature type="region of interest" description="Disordered" evidence="1">
    <location>
        <begin position="141"/>
        <end position="173"/>
    </location>
</feature>
<keyword evidence="3" id="KW-1185">Reference proteome</keyword>
<dbReference type="OrthoDB" id="2591449at2759"/>
<dbReference type="Proteomes" id="UP000076154">
    <property type="component" value="Unassembled WGS sequence"/>
</dbReference>
<reference evidence="2" key="1">
    <citation type="submission" date="2018-04" db="EMBL/GenBank/DDBJ databases">
        <title>Whole genome sequencing of Hypsizygus marmoreus.</title>
        <authorList>
            <person name="Choi I.-G."/>
            <person name="Min B."/>
            <person name="Kim J.-G."/>
            <person name="Kim S."/>
            <person name="Oh Y.-L."/>
            <person name="Kong W.-S."/>
            <person name="Park H."/>
            <person name="Jeong J."/>
            <person name="Song E.-S."/>
        </authorList>
    </citation>
    <scope>NUCLEOTIDE SEQUENCE [LARGE SCALE GENOMIC DNA]</scope>
    <source>
        <strain evidence="2">51987-8</strain>
    </source>
</reference>
<feature type="region of interest" description="Disordered" evidence="1">
    <location>
        <begin position="589"/>
        <end position="622"/>
    </location>
</feature>
<feature type="compositionally biased region" description="Acidic residues" evidence="1">
    <location>
        <begin position="604"/>
        <end position="617"/>
    </location>
</feature>
<evidence type="ECO:0000256" key="1">
    <source>
        <dbReference type="SAM" id="MobiDB-lite"/>
    </source>
</evidence>
<gene>
    <name evidence="2" type="ORF">Hypma_009158</name>
</gene>
<feature type="region of interest" description="Disordered" evidence="1">
    <location>
        <begin position="1"/>
        <end position="129"/>
    </location>
</feature>
<feature type="compositionally biased region" description="Pro residues" evidence="1">
    <location>
        <begin position="493"/>
        <end position="510"/>
    </location>
</feature>
<sequence length="692" mass="72926">MPLSTRRLSARRGSVTAPDPFNIHPHPVQSSSTLTIVRVTSPPPHPEQVPAPSSSPRRIHRRLPSQPQSAASPESPRLSFAFSSFAGPGQAHGGPATIPSPSSSPRLRPSSPHRPASPHRLSALPSVPRLSPDQLLDLARSSTHPHYTPQPHDLSPSHSPQLRPHSPITAPATFTPLPDHIHLPFIDRPSEVAALISSAPSAKLFSLLAQTFHPVPASDQIQDPTATPDPTKWTYAQLYNHLTHSTRHQTSDVLWVLQARKCILFHSELIWERIKGALGVPPDLDVDYDPSQPLLLGAPDFSSSRSNTSVDTDEISDDHGRAARGHWEDWDAVMDSPVYNPRHPSGPGSPVIPLSLSSSKFIAQISDRLHHTPNVDAREFSEDITSSTLVTSIGTPSPPHSGTVTPSSFLSIEPLLAPSASSPSHLPSISPPSALATSEIIGLTLDDIEEGAEDEEEASTPGGEEPQQEEGDHDTHLVVPSQIQGLRISTAPAPAPLPVSVPTPDLPPPQTHTSLSAAGSPLHLLTSTSASSTSSSSYIAPPPVSPLPPYPYPVPRSRPVSGSFVRPASGSYGFPSVFRRSGSFGSSVGSVSAMGSVRGAGGEGVEEEEEEEEEEGEERGHVPLFPSNFAKLSAEPTLGVGHGQGHGEHLAAPGPGYGGAPKTRTFSMGSAGGSVAGYKRMSWGATAGAAAV</sequence>
<protein>
    <submittedName>
        <fullName evidence="2">Uncharacterized protein</fullName>
    </submittedName>
</protein>
<name>A0A369JVJ9_HYPMA</name>
<accession>A0A369JVJ9</accession>
<dbReference type="AlphaFoldDB" id="A0A369JVJ9"/>
<feature type="region of interest" description="Disordered" evidence="1">
    <location>
        <begin position="297"/>
        <end position="320"/>
    </location>
</feature>
<proteinExistence type="predicted"/>
<dbReference type="InParanoid" id="A0A369JVJ9"/>
<feature type="region of interest" description="Disordered" evidence="1">
    <location>
        <begin position="451"/>
        <end position="474"/>
    </location>
</feature>
<comment type="caution">
    <text evidence="2">The sequence shown here is derived from an EMBL/GenBank/DDBJ whole genome shotgun (WGS) entry which is preliminary data.</text>
</comment>
<dbReference type="STRING" id="39966.A0A369JVJ9"/>